<feature type="non-terminal residue" evidence="1">
    <location>
        <position position="1"/>
    </location>
</feature>
<reference evidence="1" key="1">
    <citation type="journal article" date="2015" name="Nature">
        <title>Complex archaea that bridge the gap between prokaryotes and eukaryotes.</title>
        <authorList>
            <person name="Spang A."/>
            <person name="Saw J.H."/>
            <person name="Jorgensen S.L."/>
            <person name="Zaremba-Niedzwiedzka K."/>
            <person name="Martijn J."/>
            <person name="Lind A.E."/>
            <person name="van Eijk R."/>
            <person name="Schleper C."/>
            <person name="Guy L."/>
            <person name="Ettema T.J."/>
        </authorList>
    </citation>
    <scope>NUCLEOTIDE SEQUENCE</scope>
</reference>
<sequence length="58" mass="6493">RGHRLPRRRKAQLLPHGLCQLRVRHLGDRRVARALPGLTGTAVSKQELIEAEVVVFCG</sequence>
<accession>A0A0F9BPR2</accession>
<organism evidence="1">
    <name type="scientific">marine sediment metagenome</name>
    <dbReference type="NCBI Taxonomy" id="412755"/>
    <lineage>
        <taxon>unclassified sequences</taxon>
        <taxon>metagenomes</taxon>
        <taxon>ecological metagenomes</taxon>
    </lineage>
</organism>
<comment type="caution">
    <text evidence="1">The sequence shown here is derived from an EMBL/GenBank/DDBJ whole genome shotgun (WGS) entry which is preliminary data.</text>
</comment>
<gene>
    <name evidence="1" type="ORF">LCGC14_2702030</name>
</gene>
<dbReference type="EMBL" id="LAZR01048174">
    <property type="protein sequence ID" value="KKK92524.1"/>
    <property type="molecule type" value="Genomic_DNA"/>
</dbReference>
<dbReference type="AlphaFoldDB" id="A0A0F9BPR2"/>
<proteinExistence type="predicted"/>
<protein>
    <submittedName>
        <fullName evidence="1">Uncharacterized protein</fullName>
    </submittedName>
</protein>
<evidence type="ECO:0000313" key="1">
    <source>
        <dbReference type="EMBL" id="KKK92524.1"/>
    </source>
</evidence>
<name>A0A0F9BPR2_9ZZZZ</name>